<dbReference type="SUPFAM" id="SSF56672">
    <property type="entry name" value="DNA/RNA polymerases"/>
    <property type="match status" value="1"/>
</dbReference>
<evidence type="ECO:0000313" key="3">
    <source>
        <dbReference type="Proteomes" id="UP000236291"/>
    </source>
</evidence>
<dbReference type="Proteomes" id="UP000236291">
    <property type="component" value="Unassembled WGS sequence"/>
</dbReference>
<dbReference type="EMBL" id="ASHM01024455">
    <property type="protein sequence ID" value="PNX72291.1"/>
    <property type="molecule type" value="Genomic_DNA"/>
</dbReference>
<dbReference type="InterPro" id="IPR043502">
    <property type="entry name" value="DNA/RNA_pol_sf"/>
</dbReference>
<organism evidence="2 3">
    <name type="scientific">Trifolium pratense</name>
    <name type="common">Red clover</name>
    <dbReference type="NCBI Taxonomy" id="57577"/>
    <lineage>
        <taxon>Eukaryota</taxon>
        <taxon>Viridiplantae</taxon>
        <taxon>Streptophyta</taxon>
        <taxon>Embryophyta</taxon>
        <taxon>Tracheophyta</taxon>
        <taxon>Spermatophyta</taxon>
        <taxon>Magnoliopsida</taxon>
        <taxon>eudicotyledons</taxon>
        <taxon>Gunneridae</taxon>
        <taxon>Pentapetalae</taxon>
        <taxon>rosids</taxon>
        <taxon>fabids</taxon>
        <taxon>Fabales</taxon>
        <taxon>Fabaceae</taxon>
        <taxon>Papilionoideae</taxon>
        <taxon>50 kb inversion clade</taxon>
        <taxon>NPAAA clade</taxon>
        <taxon>Hologalegina</taxon>
        <taxon>IRL clade</taxon>
        <taxon>Trifolieae</taxon>
        <taxon>Trifolium</taxon>
    </lineage>
</organism>
<evidence type="ECO:0000313" key="2">
    <source>
        <dbReference type="EMBL" id="PNX72291.1"/>
    </source>
</evidence>
<dbReference type="Pfam" id="PF00078">
    <property type="entry name" value="RVT_1"/>
    <property type="match status" value="1"/>
</dbReference>
<dbReference type="CDD" id="cd01650">
    <property type="entry name" value="RT_nLTR_like"/>
    <property type="match status" value="1"/>
</dbReference>
<proteinExistence type="predicted"/>
<name>A0A2K3L178_TRIPR</name>
<dbReference type="PANTHER" id="PTHR19446">
    <property type="entry name" value="REVERSE TRANSCRIPTASES"/>
    <property type="match status" value="1"/>
</dbReference>
<dbReference type="InterPro" id="IPR000477">
    <property type="entry name" value="RT_dom"/>
</dbReference>
<sequence>MKKLNFKRCKANQVEFGLFNVEIRGKVIVEVLFAASKMLLNKSISFNKDVFGNIFARKKEVEARLRGIQRALEDIDSANLIRLQKELLGEYENILFQEETLWYQKSREQCIKFGREWCTDPDVMRTEALNFFKELFCSNQPVVNNNVEEDVATLDENAIAELVKPVSKKEVHDVLMSMKSYKAPGPNGFQPIFFKLFWNVVGDDIWKFVQGAFEHGEYDPKVCETVIVLLPKGDSQKTFKDFRPISLCNVTYKLISKIIVSRLRPFLDGIISPLQNSFIPGRSTKDNAIVLQEVLHFMRKSKRKKGDMVFKLALEKAYDRVNWNFLCDTLIKFKFPPVIISLIMFGLTSSSNTILWNGSKTKAFTPMRGLRQVSGLKISHAKSKFCTSSGVARRTKEEIAECTQIQATDRFNKYLGFKMFHGKVRKQDFSDVYDRISSKLASWKSRLLNKPRRVVLANSCEGLFGKAREIKGCT</sequence>
<evidence type="ECO:0000259" key="1">
    <source>
        <dbReference type="Pfam" id="PF00078"/>
    </source>
</evidence>
<comment type="caution">
    <text evidence="2">The sequence shown here is derived from an EMBL/GenBank/DDBJ whole genome shotgun (WGS) entry which is preliminary data.</text>
</comment>
<dbReference type="STRING" id="57577.A0A2K3L178"/>
<accession>A0A2K3L178</accession>
<feature type="domain" description="Reverse transcriptase" evidence="1">
    <location>
        <begin position="234"/>
        <end position="367"/>
    </location>
</feature>
<reference evidence="2 3" key="1">
    <citation type="journal article" date="2014" name="Am. J. Bot.">
        <title>Genome assembly and annotation for red clover (Trifolium pratense; Fabaceae).</title>
        <authorList>
            <person name="Istvanek J."/>
            <person name="Jaros M."/>
            <person name="Krenek A."/>
            <person name="Repkova J."/>
        </authorList>
    </citation>
    <scope>NUCLEOTIDE SEQUENCE [LARGE SCALE GENOMIC DNA]</scope>
    <source>
        <strain evidence="3">cv. Tatra</strain>
        <tissue evidence="2">Young leaves</tissue>
    </source>
</reference>
<protein>
    <submittedName>
        <fullName evidence="2">Ribonuclease H</fullName>
    </submittedName>
</protein>
<reference evidence="2 3" key="2">
    <citation type="journal article" date="2017" name="Front. Plant Sci.">
        <title>Gene Classification and Mining of Molecular Markers Useful in Red Clover (Trifolium pratense) Breeding.</title>
        <authorList>
            <person name="Istvanek J."/>
            <person name="Dluhosova J."/>
            <person name="Dluhos P."/>
            <person name="Patkova L."/>
            <person name="Nedelnik J."/>
            <person name="Repkova J."/>
        </authorList>
    </citation>
    <scope>NUCLEOTIDE SEQUENCE [LARGE SCALE GENOMIC DNA]</scope>
    <source>
        <strain evidence="3">cv. Tatra</strain>
        <tissue evidence="2">Young leaves</tissue>
    </source>
</reference>
<gene>
    <name evidence="2" type="ORF">L195_g028181</name>
</gene>
<dbReference type="AlphaFoldDB" id="A0A2K3L178"/>